<comment type="caution">
    <text evidence="1">The sequence shown here is derived from an EMBL/GenBank/DDBJ whole genome shotgun (WGS) entry which is preliminary data.</text>
</comment>
<dbReference type="RefSeq" id="WP_069721176.1">
    <property type="nucleotide sequence ID" value="NZ_MJEL01000009.1"/>
</dbReference>
<reference evidence="1" key="1">
    <citation type="submission" date="2016-09" db="EMBL/GenBank/DDBJ databases">
        <title>Whole Genome Sequencing of Salmonella enterica subsp. enterica serovar Nottingham.</title>
        <authorList>
            <person name="Zheng J."/>
            <person name="Wang H."/>
        </authorList>
    </citation>
    <scope>NUCLEOTIDE SEQUENCE [LARGE SCALE GENOMIC DNA]</scope>
    <source>
        <strain evidence="1">CFSAN055411</strain>
    </source>
</reference>
<proteinExistence type="predicted"/>
<gene>
    <name evidence="1" type="ORF">BH006_17260</name>
</gene>
<organism evidence="1">
    <name type="scientific">Salmonella enterica</name>
    <name type="common">Salmonella choleraesuis</name>
    <dbReference type="NCBI Taxonomy" id="28901"/>
    <lineage>
        <taxon>Bacteria</taxon>
        <taxon>Pseudomonadati</taxon>
        <taxon>Pseudomonadota</taxon>
        <taxon>Gammaproteobacteria</taxon>
        <taxon>Enterobacterales</taxon>
        <taxon>Enterobacteriaceae</taxon>
        <taxon>Salmonella</taxon>
    </lineage>
</organism>
<sequence>MSDNTQTTLAGGDAARAERINEVAAQLASGNLRLPDGLPFGMGADAVMQHDVTLREMTGSDIIDAQTAAERVVQTAQGPQLVSSPSLMGWETLRRQIGKVGCIDGPLSMAQLRQLSERDLEFLLIAVELKGSAQVAQMAAAQGRLVAVSETD</sequence>
<dbReference type="Proteomes" id="UP000852880">
    <property type="component" value="Unassembled WGS sequence"/>
</dbReference>
<dbReference type="EMBL" id="MJEL01000009">
    <property type="protein sequence ID" value="OEH98410.1"/>
    <property type="molecule type" value="Genomic_DNA"/>
</dbReference>
<evidence type="ECO:0000313" key="1">
    <source>
        <dbReference type="EMBL" id="OEH98410.1"/>
    </source>
</evidence>
<accession>A0A3F3IFB9</accession>
<dbReference type="Pfam" id="PF23746">
    <property type="entry name" value="Gp41_Mu"/>
    <property type="match status" value="1"/>
</dbReference>
<dbReference type="AlphaFoldDB" id="A0A3F3IFB9"/>
<dbReference type="InterPro" id="IPR056974">
    <property type="entry name" value="Tail_Gp41-like"/>
</dbReference>
<protein>
    <recommendedName>
        <fullName evidence="2">Mu-like prophage FluMu protein gp41</fullName>
    </recommendedName>
</protein>
<name>A0A3F3IFB9_SALER</name>
<evidence type="ECO:0008006" key="2">
    <source>
        <dbReference type="Google" id="ProtNLM"/>
    </source>
</evidence>